<comment type="caution">
    <text evidence="2">The sequence shown here is derived from an EMBL/GenBank/DDBJ whole genome shotgun (WGS) entry which is preliminary data.</text>
</comment>
<keyword evidence="1" id="KW-0472">Membrane</keyword>
<feature type="transmembrane region" description="Helical" evidence="1">
    <location>
        <begin position="66"/>
        <end position="84"/>
    </location>
</feature>
<keyword evidence="1" id="KW-1133">Transmembrane helix</keyword>
<feature type="transmembrane region" description="Helical" evidence="1">
    <location>
        <begin position="24"/>
        <end position="46"/>
    </location>
</feature>
<organism evidence="2 3">
    <name type="scientific">Phocoenobacter atlanticus subsp. atlanticus</name>
    <dbReference type="NCBI Taxonomy" id="3061285"/>
    <lineage>
        <taxon>Bacteria</taxon>
        <taxon>Pseudomonadati</taxon>
        <taxon>Pseudomonadota</taxon>
        <taxon>Gammaproteobacteria</taxon>
        <taxon>Pasteurellales</taxon>
        <taxon>Pasteurellaceae</taxon>
        <taxon>Phocoenobacter</taxon>
        <taxon>Phocoenobacter atlanticus</taxon>
    </lineage>
</organism>
<dbReference type="Pfam" id="PF19700">
    <property type="entry name" value="DUF6198"/>
    <property type="match status" value="1"/>
</dbReference>
<feature type="transmembrane region" description="Helical" evidence="1">
    <location>
        <begin position="188"/>
        <end position="212"/>
    </location>
</feature>
<dbReference type="EMBL" id="JASAXT010000009">
    <property type="protein sequence ID" value="MDP8148705.1"/>
    <property type="molecule type" value="Genomic_DNA"/>
</dbReference>
<proteinExistence type="predicted"/>
<evidence type="ECO:0000313" key="2">
    <source>
        <dbReference type="EMBL" id="MDP8148705.1"/>
    </source>
</evidence>
<dbReference type="InterPro" id="IPR038750">
    <property type="entry name" value="YczE/YyaS-like"/>
</dbReference>
<dbReference type="RefSeq" id="WP_306349009.1">
    <property type="nucleotide sequence ID" value="NZ_JASAWV010000016.1"/>
</dbReference>
<dbReference type="PANTHER" id="PTHR40078">
    <property type="entry name" value="INTEGRAL MEMBRANE PROTEIN-RELATED"/>
    <property type="match status" value="1"/>
</dbReference>
<protein>
    <submittedName>
        <fullName evidence="2">YitT family protein</fullName>
    </submittedName>
</protein>
<dbReference type="AlphaFoldDB" id="A0AAW8CJW2"/>
<feature type="transmembrane region" description="Helical" evidence="1">
    <location>
        <begin position="161"/>
        <end position="182"/>
    </location>
</feature>
<keyword evidence="3" id="KW-1185">Reference proteome</keyword>
<sequence>MKPNKRALIKTVWSAESSWKPKSISLIVLCISLLIFGVGDGMLVLASLGSSPWTVLAQGISLKTHVNIGVVTLLISLCVMLMWLPFKQRIGLGTILNMVLIALGLGLSVQFIAPPETMLFRLIFTVCGIVIIGIASAFYLTCHMGAGPRDGLMVGIYQLTGWKVAYIRTSIEIIVCVIGWLLGGVVGISTLLFAFVVGWILQISLYFIDVYFSKS</sequence>
<feature type="transmembrane region" description="Helical" evidence="1">
    <location>
        <begin position="91"/>
        <end position="113"/>
    </location>
</feature>
<dbReference type="PANTHER" id="PTHR40078:SF1">
    <property type="entry name" value="INTEGRAL MEMBRANE PROTEIN"/>
    <property type="match status" value="1"/>
</dbReference>
<evidence type="ECO:0000313" key="3">
    <source>
        <dbReference type="Proteomes" id="UP001226020"/>
    </source>
</evidence>
<name>A0AAW8CJW2_9PAST</name>
<accession>A0AAW8CJW2</accession>
<dbReference type="Proteomes" id="UP001226020">
    <property type="component" value="Unassembled WGS sequence"/>
</dbReference>
<reference evidence="2 3" key="1">
    <citation type="journal article" date="2023" name="Front. Microbiol.">
        <title>Phylogeography and host specificity of Pasteurellaceae pathogenic to sea-farmed fish in the north-east Atlantic.</title>
        <authorList>
            <person name="Gulla S."/>
            <person name="Colquhoun D.J."/>
            <person name="Olsen A.B."/>
            <person name="Spilsberg B."/>
            <person name="Lagesen K."/>
            <person name="Aakesson C.P."/>
            <person name="Strom S."/>
            <person name="Manji F."/>
            <person name="Birkbeck T.H."/>
            <person name="Nilsen H.K."/>
        </authorList>
    </citation>
    <scope>NUCLEOTIDE SEQUENCE [LARGE SCALE GENOMIC DNA]</scope>
    <source>
        <strain evidence="2 3">NVIB3131</strain>
    </source>
</reference>
<evidence type="ECO:0000256" key="1">
    <source>
        <dbReference type="SAM" id="Phobius"/>
    </source>
</evidence>
<feature type="transmembrane region" description="Helical" evidence="1">
    <location>
        <begin position="119"/>
        <end position="140"/>
    </location>
</feature>
<gene>
    <name evidence="2" type="ORF">QJU57_06410</name>
</gene>
<keyword evidence="1" id="KW-0812">Transmembrane</keyword>